<evidence type="ECO:0000313" key="3">
    <source>
        <dbReference type="EMBL" id="MST70147.1"/>
    </source>
</evidence>
<dbReference type="Proteomes" id="UP000469424">
    <property type="component" value="Unassembled WGS sequence"/>
</dbReference>
<organism evidence="3 4">
    <name type="scientific">Mogibacterium kristiansenii</name>
    <dbReference type="NCBI Taxonomy" id="2606708"/>
    <lineage>
        <taxon>Bacteria</taxon>
        <taxon>Bacillati</taxon>
        <taxon>Bacillota</taxon>
        <taxon>Clostridia</taxon>
        <taxon>Peptostreptococcales</taxon>
        <taxon>Anaerovoracaceae</taxon>
        <taxon>Mogibacterium</taxon>
    </lineage>
</organism>
<dbReference type="EMBL" id="VUNA01000003">
    <property type="protein sequence ID" value="MST70147.1"/>
    <property type="molecule type" value="Genomic_DNA"/>
</dbReference>
<keyword evidence="4" id="KW-1185">Reference proteome</keyword>
<dbReference type="AlphaFoldDB" id="A0A6N7X3D5"/>
<accession>A0A6N7X3D5</accession>
<name>A0A6N7X3D5_9FIRM</name>
<evidence type="ECO:0000256" key="1">
    <source>
        <dbReference type="SAM" id="MobiDB-lite"/>
    </source>
</evidence>
<dbReference type="RefSeq" id="WP_154553712.1">
    <property type="nucleotide sequence ID" value="NZ_JBJESO010000001.1"/>
</dbReference>
<feature type="transmembrane region" description="Helical" evidence="2">
    <location>
        <begin position="35"/>
        <end position="52"/>
    </location>
</feature>
<keyword evidence="2" id="KW-1133">Transmembrane helix</keyword>
<proteinExistence type="predicted"/>
<keyword evidence="2" id="KW-0812">Transmembrane</keyword>
<feature type="region of interest" description="Disordered" evidence="1">
    <location>
        <begin position="86"/>
        <end position="105"/>
    </location>
</feature>
<protein>
    <submittedName>
        <fullName evidence="3">Uncharacterized protein</fullName>
    </submittedName>
</protein>
<feature type="transmembrane region" description="Helical" evidence="2">
    <location>
        <begin position="12"/>
        <end position="29"/>
    </location>
</feature>
<gene>
    <name evidence="3" type="ORF">FYJ65_02135</name>
</gene>
<feature type="compositionally biased region" description="Low complexity" evidence="1">
    <location>
        <begin position="86"/>
        <end position="99"/>
    </location>
</feature>
<keyword evidence="2" id="KW-0472">Membrane</keyword>
<comment type="caution">
    <text evidence="3">The sequence shown here is derived from an EMBL/GenBank/DDBJ whole genome shotgun (WGS) entry which is preliminary data.</text>
</comment>
<evidence type="ECO:0000313" key="4">
    <source>
        <dbReference type="Proteomes" id="UP000469424"/>
    </source>
</evidence>
<sequence>MRRLYREDKPKFYTIVMAFWVALGTFGIFRGWSTLSLVMCASMAASAFLFIGTSKKDAEWIAEHGDPDEYEKKMKQLEKEAALRAAQEAEAAEAAPEFAEMPEHPFVDAEGEIEEAVDADFEVEK</sequence>
<reference evidence="3 4" key="1">
    <citation type="submission" date="2019-08" db="EMBL/GenBank/DDBJ databases">
        <title>In-depth cultivation of the pig gut microbiome towards novel bacterial diversity and tailored functional studies.</title>
        <authorList>
            <person name="Wylensek D."/>
            <person name="Hitch T.C.A."/>
            <person name="Clavel T."/>
        </authorList>
    </citation>
    <scope>NUCLEOTIDE SEQUENCE [LARGE SCALE GENOMIC DNA]</scope>
    <source>
        <strain evidence="3 4">WCA-MUC-591-APC-4B</strain>
    </source>
</reference>
<evidence type="ECO:0000256" key="2">
    <source>
        <dbReference type="SAM" id="Phobius"/>
    </source>
</evidence>